<evidence type="ECO:0000256" key="8">
    <source>
        <dbReference type="SAM" id="SignalP"/>
    </source>
</evidence>
<accession>A0A162W148</accession>
<keyword evidence="5 6" id="KW-0408">Iron</keyword>
<reference evidence="10" key="1">
    <citation type="submission" date="2021-03" db="EMBL/GenBank/DDBJ databases">
        <title>Identification and antibiotic profiling of Wohlfahrtiimonas chitiniclastica, an underestimated human pathogen.</title>
        <authorList>
            <person name="Kopf A."/>
            <person name="Bunk B."/>
            <person name="Coldewey S."/>
            <person name="Gunzer F."/>
            <person name="Riedel T."/>
            <person name="Schroettner P."/>
        </authorList>
    </citation>
    <scope>NUCLEOTIDE SEQUENCE</scope>
    <source>
        <strain evidence="10">DSM 100917</strain>
    </source>
</reference>
<keyword evidence="4" id="KW-0249">Electron transport</keyword>
<dbReference type="PANTHER" id="PTHR33751:SF9">
    <property type="entry name" value="CYTOCHROME C4"/>
    <property type="match status" value="1"/>
</dbReference>
<evidence type="ECO:0000256" key="5">
    <source>
        <dbReference type="ARBA" id="ARBA00023004"/>
    </source>
</evidence>
<dbReference type="AlphaFoldDB" id="A0A162W148"/>
<keyword evidence="2 6" id="KW-0349">Heme</keyword>
<feature type="chain" id="PRO_5015051770" evidence="8">
    <location>
        <begin position="24"/>
        <end position="295"/>
    </location>
</feature>
<evidence type="ECO:0000313" key="11">
    <source>
        <dbReference type="Proteomes" id="UP000680020"/>
    </source>
</evidence>
<keyword evidence="3 6" id="KW-0479">Metal-binding</keyword>
<evidence type="ECO:0000313" key="10">
    <source>
        <dbReference type="EMBL" id="MBS7825379.1"/>
    </source>
</evidence>
<organism evidence="10 11">
    <name type="scientific">Wohlfahrtiimonas chitiniclastica</name>
    <dbReference type="NCBI Taxonomy" id="400946"/>
    <lineage>
        <taxon>Bacteria</taxon>
        <taxon>Pseudomonadati</taxon>
        <taxon>Pseudomonadota</taxon>
        <taxon>Gammaproteobacteria</taxon>
        <taxon>Cardiobacteriales</taxon>
        <taxon>Ignatzschineriaceae</taxon>
        <taxon>Wohlfahrtiimonas</taxon>
    </lineage>
</organism>
<comment type="caution">
    <text evidence="10">The sequence shown here is derived from an EMBL/GenBank/DDBJ whole genome shotgun (WGS) entry which is preliminary data.</text>
</comment>
<feature type="signal peptide" evidence="8">
    <location>
        <begin position="1"/>
        <end position="23"/>
    </location>
</feature>
<dbReference type="GO" id="GO:0009055">
    <property type="term" value="F:electron transfer activity"/>
    <property type="evidence" value="ECO:0007669"/>
    <property type="project" value="InterPro"/>
</dbReference>
<dbReference type="EMBL" id="JAGIBU010000011">
    <property type="protein sequence ID" value="MBS7825379.1"/>
    <property type="molecule type" value="Genomic_DNA"/>
</dbReference>
<protein>
    <submittedName>
        <fullName evidence="10">Cytochrome c4</fullName>
    </submittedName>
</protein>
<dbReference type="GO" id="GO:0046872">
    <property type="term" value="F:metal ion binding"/>
    <property type="evidence" value="ECO:0007669"/>
    <property type="project" value="UniProtKB-KW"/>
</dbReference>
<keyword evidence="7" id="KW-0175">Coiled coil</keyword>
<dbReference type="SUPFAM" id="SSF46626">
    <property type="entry name" value="Cytochrome c"/>
    <property type="match status" value="2"/>
</dbReference>
<feature type="domain" description="Cytochrome c" evidence="9">
    <location>
        <begin position="202"/>
        <end position="293"/>
    </location>
</feature>
<evidence type="ECO:0000256" key="2">
    <source>
        <dbReference type="ARBA" id="ARBA00022617"/>
    </source>
</evidence>
<keyword evidence="1" id="KW-0813">Transport</keyword>
<keyword evidence="8" id="KW-0732">Signal</keyword>
<sequence length="295" mass="32031">MLSYNRLLLALGTLGLTMALSNAQNVVGNADDAKKIVETQCAACHGVYGEGVASLPHQAKLAGQHENYLRVQLHALKESKDATGSRFEMTMSPQASMLSDQDIANISAYYSKQPMLFYHLDEDFSAKRTQAATDLEKAKNDLAALEAKEAELKALVKADANNADAAKELKAMSRDLRGAKSAVRKAEGANDEIAAAEAKAKALMVRGEQIYFGGDMNKRIPACAACHSPSGTGNGPAAYPALIGQNYEYLTNQLHNFKTYKRSNDPAGMMRDIAERMSEDEIEAVATYIKYMQPK</sequence>
<dbReference type="PROSITE" id="PS51007">
    <property type="entry name" value="CYTC"/>
    <property type="match status" value="2"/>
</dbReference>
<feature type="domain" description="Cytochrome c" evidence="9">
    <location>
        <begin position="28"/>
        <end position="114"/>
    </location>
</feature>
<evidence type="ECO:0000256" key="3">
    <source>
        <dbReference type="ARBA" id="ARBA00022723"/>
    </source>
</evidence>
<feature type="coiled-coil region" evidence="7">
    <location>
        <begin position="128"/>
        <end position="206"/>
    </location>
</feature>
<name>A0A162W148_9GAMM</name>
<dbReference type="GO" id="GO:0020037">
    <property type="term" value="F:heme binding"/>
    <property type="evidence" value="ECO:0007669"/>
    <property type="project" value="InterPro"/>
</dbReference>
<dbReference type="InterPro" id="IPR050597">
    <property type="entry name" value="Cytochrome_c_Oxidase_Subunit"/>
</dbReference>
<dbReference type="InterPro" id="IPR036909">
    <property type="entry name" value="Cyt_c-like_dom_sf"/>
</dbReference>
<dbReference type="GeneID" id="58264186"/>
<evidence type="ECO:0000256" key="7">
    <source>
        <dbReference type="SAM" id="Coils"/>
    </source>
</evidence>
<evidence type="ECO:0000256" key="4">
    <source>
        <dbReference type="ARBA" id="ARBA00022982"/>
    </source>
</evidence>
<evidence type="ECO:0000256" key="1">
    <source>
        <dbReference type="ARBA" id="ARBA00022448"/>
    </source>
</evidence>
<evidence type="ECO:0000256" key="6">
    <source>
        <dbReference type="PROSITE-ProRule" id="PRU00433"/>
    </source>
</evidence>
<evidence type="ECO:0000259" key="9">
    <source>
        <dbReference type="PROSITE" id="PS51007"/>
    </source>
</evidence>
<dbReference type="Pfam" id="PF00034">
    <property type="entry name" value="Cytochrom_C"/>
    <property type="match status" value="2"/>
</dbReference>
<dbReference type="Gene3D" id="1.10.760.10">
    <property type="entry name" value="Cytochrome c-like domain"/>
    <property type="match status" value="2"/>
</dbReference>
<proteinExistence type="predicted"/>
<dbReference type="Proteomes" id="UP000680020">
    <property type="component" value="Unassembled WGS sequence"/>
</dbReference>
<gene>
    <name evidence="10" type="ORF">J7561_09230</name>
</gene>
<dbReference type="RefSeq" id="WP_008316719.1">
    <property type="nucleotide sequence ID" value="NZ_CP115969.1"/>
</dbReference>
<dbReference type="PANTHER" id="PTHR33751">
    <property type="entry name" value="CBB3-TYPE CYTOCHROME C OXIDASE SUBUNIT FIXP"/>
    <property type="match status" value="1"/>
</dbReference>
<dbReference type="InterPro" id="IPR009056">
    <property type="entry name" value="Cyt_c-like_dom"/>
</dbReference>